<dbReference type="OrthoDB" id="9787486at2"/>
<dbReference type="RefSeq" id="WP_093417320.1">
    <property type="nucleotide sequence ID" value="NZ_FOZX01000004.1"/>
</dbReference>
<organism evidence="1 2">
    <name type="scientific">Saccharopolyspora flava</name>
    <dbReference type="NCBI Taxonomy" id="95161"/>
    <lineage>
        <taxon>Bacteria</taxon>
        <taxon>Bacillati</taxon>
        <taxon>Actinomycetota</taxon>
        <taxon>Actinomycetes</taxon>
        <taxon>Pseudonocardiales</taxon>
        <taxon>Pseudonocardiaceae</taxon>
        <taxon>Saccharopolyspora</taxon>
    </lineage>
</organism>
<dbReference type="AlphaFoldDB" id="A0A1I6S0K9"/>
<gene>
    <name evidence="1" type="ORF">SAMN05660874_02784</name>
</gene>
<dbReference type="STRING" id="95161.SAMN05660874_02784"/>
<sequence length="64" mass="7077">MGQEFTPTYDQLATVFDYAQLPMSADRLTTHYETYAGTLALIRQGAARELGETSPATAFKASWD</sequence>
<proteinExistence type="predicted"/>
<protein>
    <submittedName>
        <fullName evidence="1">Uncharacterized protein</fullName>
    </submittedName>
</protein>
<reference evidence="2" key="1">
    <citation type="submission" date="2016-10" db="EMBL/GenBank/DDBJ databases">
        <authorList>
            <person name="Varghese N."/>
            <person name="Submissions S."/>
        </authorList>
    </citation>
    <scope>NUCLEOTIDE SEQUENCE [LARGE SCALE GENOMIC DNA]</scope>
    <source>
        <strain evidence="2">DSM 44771</strain>
    </source>
</reference>
<evidence type="ECO:0000313" key="2">
    <source>
        <dbReference type="Proteomes" id="UP000198852"/>
    </source>
</evidence>
<keyword evidence="2" id="KW-1185">Reference proteome</keyword>
<evidence type="ECO:0000313" key="1">
    <source>
        <dbReference type="EMBL" id="SFS70503.1"/>
    </source>
</evidence>
<dbReference type="EMBL" id="FOZX01000004">
    <property type="protein sequence ID" value="SFS70503.1"/>
    <property type="molecule type" value="Genomic_DNA"/>
</dbReference>
<dbReference type="Proteomes" id="UP000198852">
    <property type="component" value="Unassembled WGS sequence"/>
</dbReference>
<accession>A0A1I6S0K9</accession>
<name>A0A1I6S0K9_9PSEU</name>